<evidence type="ECO:0000259" key="4">
    <source>
        <dbReference type="PROSITE" id="PS50002"/>
    </source>
</evidence>
<protein>
    <recommendedName>
        <fullName evidence="4">SH3 domain-containing protein</fullName>
    </recommendedName>
</protein>
<dbReference type="InterPro" id="IPR001452">
    <property type="entry name" value="SH3_domain"/>
</dbReference>
<feature type="region of interest" description="Disordered" evidence="3">
    <location>
        <begin position="79"/>
        <end position="147"/>
    </location>
</feature>
<accession>A0ABR3FP89</accession>
<keyword evidence="6" id="KW-1185">Reference proteome</keyword>
<dbReference type="InterPro" id="IPR036028">
    <property type="entry name" value="SH3-like_dom_sf"/>
</dbReference>
<gene>
    <name evidence="5" type="ORF">V5O48_004721</name>
</gene>
<feature type="compositionally biased region" description="Acidic residues" evidence="3">
    <location>
        <begin position="137"/>
        <end position="147"/>
    </location>
</feature>
<proteinExistence type="predicted"/>
<evidence type="ECO:0000256" key="1">
    <source>
        <dbReference type="ARBA" id="ARBA00022443"/>
    </source>
</evidence>
<evidence type="ECO:0000256" key="3">
    <source>
        <dbReference type="SAM" id="MobiDB-lite"/>
    </source>
</evidence>
<sequence length="219" mass="24511">MEKRGSLLAFTPTTAFTDTSTIQDPEAARRSIQIRDYAFQISLSDPRSLGLGEDVPKPNRVRLLNRRLLGEEGWKVWRKKRREERKRARDSIGSTGSTSSWASEDDWEDEGMDPDTDDEDDVSGWGSMDDISGDPPDNGDELYTEGQEDLQPGLYRALYAFDPEGADEMALQEDQVVRVVGRGGDGWAVVIAENQEESKLKHALVPESYLEVVKLDSDA</sequence>
<dbReference type="Pfam" id="PF14604">
    <property type="entry name" value="SH3_9"/>
    <property type="match status" value="1"/>
</dbReference>
<organism evidence="5 6">
    <name type="scientific">Marasmius crinis-equi</name>
    <dbReference type="NCBI Taxonomy" id="585013"/>
    <lineage>
        <taxon>Eukaryota</taxon>
        <taxon>Fungi</taxon>
        <taxon>Dikarya</taxon>
        <taxon>Basidiomycota</taxon>
        <taxon>Agaricomycotina</taxon>
        <taxon>Agaricomycetes</taxon>
        <taxon>Agaricomycetidae</taxon>
        <taxon>Agaricales</taxon>
        <taxon>Marasmiineae</taxon>
        <taxon>Marasmiaceae</taxon>
        <taxon>Marasmius</taxon>
    </lineage>
</organism>
<feature type="compositionally biased region" description="Acidic residues" evidence="3">
    <location>
        <begin position="103"/>
        <end position="122"/>
    </location>
</feature>
<evidence type="ECO:0000256" key="2">
    <source>
        <dbReference type="PROSITE-ProRule" id="PRU00192"/>
    </source>
</evidence>
<dbReference type="Gene3D" id="2.30.30.40">
    <property type="entry name" value="SH3 Domains"/>
    <property type="match status" value="1"/>
</dbReference>
<name>A0ABR3FP89_9AGAR</name>
<evidence type="ECO:0000313" key="5">
    <source>
        <dbReference type="EMBL" id="KAL0577264.1"/>
    </source>
</evidence>
<feature type="domain" description="SH3" evidence="4">
    <location>
        <begin position="150"/>
        <end position="215"/>
    </location>
</feature>
<reference evidence="5 6" key="1">
    <citation type="submission" date="2024-02" db="EMBL/GenBank/DDBJ databases">
        <title>A draft genome for the cacao thread blight pathogen Marasmius crinis-equi.</title>
        <authorList>
            <person name="Cohen S.P."/>
            <person name="Baruah I.K."/>
            <person name="Amoako-Attah I."/>
            <person name="Bukari Y."/>
            <person name="Meinhardt L.W."/>
            <person name="Bailey B.A."/>
        </authorList>
    </citation>
    <scope>NUCLEOTIDE SEQUENCE [LARGE SCALE GENOMIC DNA]</scope>
    <source>
        <strain evidence="5 6">GH-76</strain>
    </source>
</reference>
<dbReference type="Proteomes" id="UP001465976">
    <property type="component" value="Unassembled WGS sequence"/>
</dbReference>
<dbReference type="PROSITE" id="PS50002">
    <property type="entry name" value="SH3"/>
    <property type="match status" value="1"/>
</dbReference>
<dbReference type="SMART" id="SM00326">
    <property type="entry name" value="SH3"/>
    <property type="match status" value="1"/>
</dbReference>
<comment type="caution">
    <text evidence="5">The sequence shown here is derived from an EMBL/GenBank/DDBJ whole genome shotgun (WGS) entry which is preliminary data.</text>
</comment>
<feature type="compositionally biased region" description="Polar residues" evidence="3">
    <location>
        <begin position="92"/>
        <end position="102"/>
    </location>
</feature>
<keyword evidence="1 2" id="KW-0728">SH3 domain</keyword>
<evidence type="ECO:0000313" key="6">
    <source>
        <dbReference type="Proteomes" id="UP001465976"/>
    </source>
</evidence>
<dbReference type="SUPFAM" id="SSF50044">
    <property type="entry name" value="SH3-domain"/>
    <property type="match status" value="1"/>
</dbReference>
<dbReference type="EMBL" id="JBAHYK010000168">
    <property type="protein sequence ID" value="KAL0577264.1"/>
    <property type="molecule type" value="Genomic_DNA"/>
</dbReference>